<dbReference type="EMBL" id="RKLQ01000001">
    <property type="protein sequence ID" value="MBX0302678.1"/>
    <property type="molecule type" value="Genomic_DNA"/>
</dbReference>
<organism evidence="1 2">
    <name type="scientific">Haloarcula salinisoli</name>
    <dbReference type="NCBI Taxonomy" id="2487746"/>
    <lineage>
        <taxon>Archaea</taxon>
        <taxon>Methanobacteriati</taxon>
        <taxon>Methanobacteriota</taxon>
        <taxon>Stenosarchaea group</taxon>
        <taxon>Halobacteria</taxon>
        <taxon>Halobacteriales</taxon>
        <taxon>Haloarculaceae</taxon>
        <taxon>Haloarcula</taxon>
    </lineage>
</organism>
<evidence type="ECO:0000313" key="1">
    <source>
        <dbReference type="EMBL" id="MBX0302678.1"/>
    </source>
</evidence>
<protein>
    <submittedName>
        <fullName evidence="1">Uncharacterized protein</fullName>
    </submittedName>
</protein>
<reference evidence="1" key="1">
    <citation type="submission" date="2021-06" db="EMBL/GenBank/DDBJ databases">
        <title>Halomicroarcula sp. F24A a new haloarchaeum isolated from saline soil.</title>
        <authorList>
            <person name="Duran-Viseras A."/>
            <person name="Sanchez-Porro C."/>
            <person name="Ventosa A."/>
        </authorList>
    </citation>
    <scope>NUCLEOTIDE SEQUENCE</scope>
    <source>
        <strain evidence="1">F24A</strain>
    </source>
</reference>
<accession>A0A8J7YK44</accession>
<comment type="caution">
    <text evidence="1">The sequence shown here is derived from an EMBL/GenBank/DDBJ whole genome shotgun (WGS) entry which is preliminary data.</text>
</comment>
<gene>
    <name evidence="1" type="ORF">EGD98_03215</name>
</gene>
<dbReference type="RefSeq" id="WP_220586912.1">
    <property type="nucleotide sequence ID" value="NZ_RKLQ01000001.1"/>
</dbReference>
<name>A0A8J7YK44_9EURY</name>
<evidence type="ECO:0000313" key="2">
    <source>
        <dbReference type="Proteomes" id="UP000783863"/>
    </source>
</evidence>
<keyword evidence="2" id="KW-1185">Reference proteome</keyword>
<proteinExistence type="predicted"/>
<dbReference type="AlphaFoldDB" id="A0A8J7YK44"/>
<sequence length="98" mass="10964">MTDDTDPESNLQQWKETMQAEHEAAIHDPDPDETHRIEGVSQVSYRVYFDYDPDSGSLERASREQVDDLADPELLACACGVRGMTPDEATAHVEAARE</sequence>
<dbReference type="Proteomes" id="UP000783863">
    <property type="component" value="Unassembled WGS sequence"/>
</dbReference>